<dbReference type="InterPro" id="IPR013595">
    <property type="entry name" value="Pept_S33_TAP-like_C"/>
</dbReference>
<protein>
    <submittedName>
        <fullName evidence="7">TAP-like protein</fullName>
    </submittedName>
</protein>
<dbReference type="Proteomes" id="UP000199503">
    <property type="component" value="Unassembled WGS sequence"/>
</dbReference>
<dbReference type="OrthoDB" id="4006962at2"/>
<keyword evidence="8" id="KW-1185">Reference proteome</keyword>
<organism evidence="7 8">
    <name type="scientific">Lentzea albida</name>
    <dbReference type="NCBI Taxonomy" id="65499"/>
    <lineage>
        <taxon>Bacteria</taxon>
        <taxon>Bacillati</taxon>
        <taxon>Actinomycetota</taxon>
        <taxon>Actinomycetes</taxon>
        <taxon>Pseudonocardiales</taxon>
        <taxon>Pseudonocardiaceae</taxon>
        <taxon>Lentzea</taxon>
    </lineage>
</organism>
<dbReference type="Gene3D" id="3.40.50.1820">
    <property type="entry name" value="alpha/beta hydrolase"/>
    <property type="match status" value="1"/>
</dbReference>
<dbReference type="EMBL" id="FOFV01000006">
    <property type="protein sequence ID" value="SER18120.1"/>
    <property type="molecule type" value="Genomic_DNA"/>
</dbReference>
<dbReference type="InterPro" id="IPR000073">
    <property type="entry name" value="AB_hydrolase_1"/>
</dbReference>
<keyword evidence="3" id="KW-0378">Hydrolase</keyword>
<dbReference type="GO" id="GO:0016787">
    <property type="term" value="F:hydrolase activity"/>
    <property type="evidence" value="ECO:0007669"/>
    <property type="project" value="UniProtKB-KW"/>
</dbReference>
<dbReference type="Pfam" id="PF08386">
    <property type="entry name" value="Abhydrolase_4"/>
    <property type="match status" value="1"/>
</dbReference>
<feature type="signal peptide" evidence="4">
    <location>
        <begin position="1"/>
        <end position="24"/>
    </location>
</feature>
<keyword evidence="2 4" id="KW-0732">Signal</keyword>
<name>A0A1H9M325_9PSEU</name>
<evidence type="ECO:0000313" key="8">
    <source>
        <dbReference type="Proteomes" id="UP000199503"/>
    </source>
</evidence>
<evidence type="ECO:0000313" key="7">
    <source>
        <dbReference type="EMBL" id="SER18120.1"/>
    </source>
</evidence>
<evidence type="ECO:0000259" key="6">
    <source>
        <dbReference type="Pfam" id="PF08386"/>
    </source>
</evidence>
<dbReference type="STRING" id="65499.SAMN04488000_106403"/>
<dbReference type="SUPFAM" id="SSF53474">
    <property type="entry name" value="alpha/beta-Hydrolases"/>
    <property type="match status" value="1"/>
</dbReference>
<dbReference type="InterPro" id="IPR029058">
    <property type="entry name" value="AB_hydrolase_fold"/>
</dbReference>
<dbReference type="Pfam" id="PF00561">
    <property type="entry name" value="Abhydrolase_1"/>
    <property type="match status" value="1"/>
</dbReference>
<reference evidence="8" key="1">
    <citation type="submission" date="2016-10" db="EMBL/GenBank/DDBJ databases">
        <authorList>
            <person name="Varghese N."/>
            <person name="Submissions S."/>
        </authorList>
    </citation>
    <scope>NUCLEOTIDE SEQUENCE [LARGE SCALE GENOMIC DNA]</scope>
    <source>
        <strain evidence="8">DSM 44437</strain>
    </source>
</reference>
<evidence type="ECO:0000256" key="1">
    <source>
        <dbReference type="ARBA" id="ARBA00010088"/>
    </source>
</evidence>
<evidence type="ECO:0000256" key="4">
    <source>
        <dbReference type="SAM" id="SignalP"/>
    </source>
</evidence>
<accession>A0A1H9M325</accession>
<feature type="domain" description="Peptidase S33 tripeptidyl aminopeptidase-like C-terminal" evidence="6">
    <location>
        <begin position="379"/>
        <end position="473"/>
    </location>
</feature>
<evidence type="ECO:0000259" key="5">
    <source>
        <dbReference type="Pfam" id="PF00561"/>
    </source>
</evidence>
<dbReference type="PANTHER" id="PTHR43248:SF29">
    <property type="entry name" value="TRIPEPTIDYL AMINOPEPTIDASE"/>
    <property type="match status" value="1"/>
</dbReference>
<dbReference type="PANTHER" id="PTHR43248">
    <property type="entry name" value="2-SUCCINYL-6-HYDROXY-2,4-CYCLOHEXADIENE-1-CARBOXYLATE SYNTHASE"/>
    <property type="match status" value="1"/>
</dbReference>
<feature type="domain" description="AB hydrolase-1" evidence="5">
    <location>
        <begin position="81"/>
        <end position="279"/>
    </location>
</feature>
<dbReference type="InterPro" id="IPR051601">
    <property type="entry name" value="Serine_prot/Carboxylest_S33"/>
</dbReference>
<dbReference type="RefSeq" id="WP_089917587.1">
    <property type="nucleotide sequence ID" value="NZ_FOFV01000006.1"/>
</dbReference>
<gene>
    <name evidence="7" type="ORF">SAMN04488000_106403</name>
</gene>
<proteinExistence type="inferred from homology"/>
<sequence>MRLRVFGAVLVSSVLLVGTGQAVAAPERGAGSIAWQPCAEAQAIECGFLELPVDHARPKGEKFPLAVSRRRASDPSRRIGAMIINPGGPGGSGVEFSFAAEGVFSKEITDRFDVIGFDPRGVARSAPIRCSADVLARQPSLYPKSRAEFDAVVAYNRELRADCRKNTGALFDHVSTTDVAHDIDAIRRALGEKKINYFGVSYGTFMGQQYAELYGRNVRAMVQDSVVDHSLGTWRFIETLSRGVAGVFDEWVKWSDRTPSSPFHGRDLRAVWRGLLAKADRGELKDAQGDVVTAEALGALVQGTGYLPEWQWLAEHTAALEQGDPVQAGAFAKTELVEFPAVAVFCDDWNLRIRSWGEYQAVHAMDVRLSPDTRGNALGHTFLVACAGLPKASNPQRPLTIKNAPKILMTNSRYDPATVYEWAVNAHRQTRDTTVFVTYEGWGHVVYERSECTRKINDDYLLSLKLPHDGTRCAAVEPIVSAKTTNRPWLSDHGLIRIPT</sequence>
<evidence type="ECO:0000256" key="3">
    <source>
        <dbReference type="ARBA" id="ARBA00022801"/>
    </source>
</evidence>
<feature type="chain" id="PRO_5011640419" evidence="4">
    <location>
        <begin position="25"/>
        <end position="500"/>
    </location>
</feature>
<comment type="similarity">
    <text evidence="1">Belongs to the peptidase S33 family.</text>
</comment>
<dbReference type="AlphaFoldDB" id="A0A1H9M325"/>
<evidence type="ECO:0000256" key="2">
    <source>
        <dbReference type="ARBA" id="ARBA00022729"/>
    </source>
</evidence>